<dbReference type="Gene3D" id="1.10.238.10">
    <property type="entry name" value="EF-hand"/>
    <property type="match status" value="2"/>
</dbReference>
<evidence type="ECO:0000313" key="3">
    <source>
        <dbReference type="EMBL" id="KAK3593385.1"/>
    </source>
</evidence>
<dbReference type="PROSITE" id="PS50222">
    <property type="entry name" value="EF_HAND_2"/>
    <property type="match status" value="1"/>
</dbReference>
<dbReference type="InterPro" id="IPR011992">
    <property type="entry name" value="EF-hand-dom_pair"/>
</dbReference>
<organism evidence="3 4">
    <name type="scientific">Potamilus streckersoni</name>
    <dbReference type="NCBI Taxonomy" id="2493646"/>
    <lineage>
        <taxon>Eukaryota</taxon>
        <taxon>Metazoa</taxon>
        <taxon>Spiralia</taxon>
        <taxon>Lophotrochozoa</taxon>
        <taxon>Mollusca</taxon>
        <taxon>Bivalvia</taxon>
        <taxon>Autobranchia</taxon>
        <taxon>Heteroconchia</taxon>
        <taxon>Palaeoheterodonta</taxon>
        <taxon>Unionida</taxon>
        <taxon>Unionoidea</taxon>
        <taxon>Unionidae</taxon>
        <taxon>Ambleminae</taxon>
        <taxon>Lampsilini</taxon>
        <taxon>Potamilus</taxon>
    </lineage>
</organism>
<reference evidence="3" key="3">
    <citation type="submission" date="2023-05" db="EMBL/GenBank/DDBJ databases">
        <authorList>
            <person name="Smith C.H."/>
        </authorList>
    </citation>
    <scope>NUCLEOTIDE SEQUENCE</scope>
    <source>
        <strain evidence="3">CHS0354</strain>
        <tissue evidence="3">Mantle</tissue>
    </source>
</reference>
<sequence>MYGLINILYLKADRNFDGQITQPELDDVFHGFDQNSDGSVNETEFTGLWVLLTKQPMELAVAFFHLADLTDDAVIDNKDLRPLYHVFDLNEDGLVSQTEFENGWHSSDFGLSRDADTVFAKLDTDHNGSISPTIEMPTLFTKYDTNHDNKLAMLEVTQMKNLESKPTA</sequence>
<dbReference type="InterPro" id="IPR018247">
    <property type="entry name" value="EF_Hand_1_Ca_BS"/>
</dbReference>
<evidence type="ECO:0000313" key="4">
    <source>
        <dbReference type="Proteomes" id="UP001195483"/>
    </source>
</evidence>
<keyword evidence="4" id="KW-1185">Reference proteome</keyword>
<proteinExistence type="predicted"/>
<reference evidence="3" key="1">
    <citation type="journal article" date="2021" name="Genome Biol. Evol.">
        <title>A High-Quality Reference Genome for a Parasitic Bivalve with Doubly Uniparental Inheritance (Bivalvia: Unionida).</title>
        <authorList>
            <person name="Smith C.H."/>
        </authorList>
    </citation>
    <scope>NUCLEOTIDE SEQUENCE</scope>
    <source>
        <strain evidence="3">CHS0354</strain>
    </source>
</reference>
<evidence type="ECO:0000256" key="1">
    <source>
        <dbReference type="ARBA" id="ARBA00022837"/>
    </source>
</evidence>
<dbReference type="AlphaFoldDB" id="A0AAE0VY92"/>
<name>A0AAE0VY92_9BIVA</name>
<accession>A0AAE0VY92</accession>
<protein>
    <recommendedName>
        <fullName evidence="2">EF-hand domain-containing protein</fullName>
    </recommendedName>
</protein>
<dbReference type="InterPro" id="IPR002048">
    <property type="entry name" value="EF_hand_dom"/>
</dbReference>
<dbReference type="PROSITE" id="PS00018">
    <property type="entry name" value="EF_HAND_1"/>
    <property type="match status" value="2"/>
</dbReference>
<dbReference type="SUPFAM" id="SSF47473">
    <property type="entry name" value="EF-hand"/>
    <property type="match status" value="1"/>
</dbReference>
<dbReference type="EMBL" id="JAEAOA010001332">
    <property type="protein sequence ID" value="KAK3593385.1"/>
    <property type="molecule type" value="Genomic_DNA"/>
</dbReference>
<gene>
    <name evidence="3" type="ORF">CHS0354_021957</name>
</gene>
<dbReference type="Proteomes" id="UP001195483">
    <property type="component" value="Unassembled WGS sequence"/>
</dbReference>
<dbReference type="Pfam" id="PF13202">
    <property type="entry name" value="EF-hand_5"/>
    <property type="match status" value="2"/>
</dbReference>
<comment type="caution">
    <text evidence="3">The sequence shown here is derived from an EMBL/GenBank/DDBJ whole genome shotgun (WGS) entry which is preliminary data.</text>
</comment>
<feature type="domain" description="EF-hand" evidence="2">
    <location>
        <begin position="20"/>
        <end position="55"/>
    </location>
</feature>
<evidence type="ECO:0000259" key="2">
    <source>
        <dbReference type="PROSITE" id="PS50222"/>
    </source>
</evidence>
<dbReference type="GO" id="GO:0005509">
    <property type="term" value="F:calcium ion binding"/>
    <property type="evidence" value="ECO:0007669"/>
    <property type="project" value="InterPro"/>
</dbReference>
<dbReference type="Pfam" id="PF13833">
    <property type="entry name" value="EF-hand_8"/>
    <property type="match status" value="1"/>
</dbReference>
<keyword evidence="1" id="KW-0106">Calcium</keyword>
<reference evidence="3" key="2">
    <citation type="journal article" date="2021" name="Genome Biol. Evol.">
        <title>Developing a high-quality reference genome for a parasitic bivalve with doubly uniparental inheritance (Bivalvia: Unionida).</title>
        <authorList>
            <person name="Smith C.H."/>
        </authorList>
    </citation>
    <scope>NUCLEOTIDE SEQUENCE</scope>
    <source>
        <strain evidence="3">CHS0354</strain>
        <tissue evidence="3">Mantle</tissue>
    </source>
</reference>